<protein>
    <submittedName>
        <fullName evidence="1">Uncharacterized protein</fullName>
    </submittedName>
</protein>
<evidence type="ECO:0000313" key="2">
    <source>
        <dbReference type="Proteomes" id="UP000274762"/>
    </source>
</evidence>
<organism evidence="1 2">
    <name type="scientific">Williamsia marianensis</name>
    <dbReference type="NCBI Taxonomy" id="85044"/>
    <lineage>
        <taxon>Bacteria</taxon>
        <taxon>Bacillati</taxon>
        <taxon>Actinomycetota</taxon>
        <taxon>Actinomycetes</taxon>
        <taxon>Mycobacteriales</taxon>
        <taxon>Nocardiaceae</taxon>
        <taxon>Williamsia</taxon>
    </lineage>
</organism>
<reference evidence="1 2" key="1">
    <citation type="submission" date="2018-10" db="EMBL/GenBank/DDBJ databases">
        <title>Sequencing the genomes of 1000 actinobacteria strains.</title>
        <authorList>
            <person name="Klenk H.-P."/>
        </authorList>
    </citation>
    <scope>NUCLEOTIDE SEQUENCE [LARGE SCALE GENOMIC DNA]</scope>
    <source>
        <strain evidence="1 2">DSM 44343</strain>
    </source>
</reference>
<dbReference type="EMBL" id="RBKV01000001">
    <property type="protein sequence ID" value="RKR96231.1"/>
    <property type="molecule type" value="Genomic_DNA"/>
</dbReference>
<proteinExistence type="predicted"/>
<dbReference type="Proteomes" id="UP000274762">
    <property type="component" value="Unassembled WGS sequence"/>
</dbReference>
<name>A0A495K4W5_WILMA</name>
<dbReference type="AlphaFoldDB" id="A0A495K4W5"/>
<comment type="caution">
    <text evidence="1">The sequence shown here is derived from an EMBL/GenBank/DDBJ whole genome shotgun (WGS) entry which is preliminary data.</text>
</comment>
<gene>
    <name evidence="1" type="ORF">DFJ75_3071</name>
</gene>
<sequence length="101" mass="10821">MAGANYAACKYSVTMKISSEAVLSMLRGLAQHNESGSHPQISWGGTKAKDWVVAGRQATFRFTRSGDRAAFLDGASDLLVSGTWSVVRTDDDDPATPRRAS</sequence>
<evidence type="ECO:0000313" key="1">
    <source>
        <dbReference type="EMBL" id="RKR96231.1"/>
    </source>
</evidence>
<accession>A0A495K4W5</accession>